<dbReference type="AlphaFoldDB" id="A0A0A9AVS6"/>
<accession>A0A0A9AVS6</accession>
<proteinExistence type="predicted"/>
<evidence type="ECO:0000313" key="1">
    <source>
        <dbReference type="EMBL" id="JAD51172.1"/>
    </source>
</evidence>
<protein>
    <submittedName>
        <fullName evidence="1">Uncharacterized protein</fullName>
    </submittedName>
</protein>
<sequence length="46" mass="5540">MWHNQPNLRQQQTNILVACYIILRRNGLQSSRNSHSIKQDLENQHR</sequence>
<reference evidence="1" key="1">
    <citation type="submission" date="2014-09" db="EMBL/GenBank/DDBJ databases">
        <authorList>
            <person name="Magalhaes I.L.F."/>
            <person name="Oliveira U."/>
            <person name="Santos F.R."/>
            <person name="Vidigal T.H.D.A."/>
            <person name="Brescovit A.D."/>
            <person name="Santos A.J."/>
        </authorList>
    </citation>
    <scope>NUCLEOTIDE SEQUENCE</scope>
    <source>
        <tissue evidence="1">Shoot tissue taken approximately 20 cm above the soil surface</tissue>
    </source>
</reference>
<name>A0A0A9AVS6_ARUDO</name>
<reference evidence="1" key="2">
    <citation type="journal article" date="2015" name="Data Brief">
        <title>Shoot transcriptome of the giant reed, Arundo donax.</title>
        <authorList>
            <person name="Barrero R.A."/>
            <person name="Guerrero F.D."/>
            <person name="Moolhuijzen P."/>
            <person name="Goolsby J.A."/>
            <person name="Tidwell J."/>
            <person name="Bellgard S.E."/>
            <person name="Bellgard M.I."/>
        </authorList>
    </citation>
    <scope>NUCLEOTIDE SEQUENCE</scope>
    <source>
        <tissue evidence="1">Shoot tissue taken approximately 20 cm above the soil surface</tissue>
    </source>
</reference>
<dbReference type="EMBL" id="GBRH01246723">
    <property type="protein sequence ID" value="JAD51172.1"/>
    <property type="molecule type" value="Transcribed_RNA"/>
</dbReference>
<organism evidence="1">
    <name type="scientific">Arundo donax</name>
    <name type="common">Giant reed</name>
    <name type="synonym">Donax arundinaceus</name>
    <dbReference type="NCBI Taxonomy" id="35708"/>
    <lineage>
        <taxon>Eukaryota</taxon>
        <taxon>Viridiplantae</taxon>
        <taxon>Streptophyta</taxon>
        <taxon>Embryophyta</taxon>
        <taxon>Tracheophyta</taxon>
        <taxon>Spermatophyta</taxon>
        <taxon>Magnoliopsida</taxon>
        <taxon>Liliopsida</taxon>
        <taxon>Poales</taxon>
        <taxon>Poaceae</taxon>
        <taxon>PACMAD clade</taxon>
        <taxon>Arundinoideae</taxon>
        <taxon>Arundineae</taxon>
        <taxon>Arundo</taxon>
    </lineage>
</organism>